<dbReference type="EMBL" id="RAWI01000233">
    <property type="protein sequence ID" value="RKI00848.1"/>
    <property type="molecule type" value="Genomic_DNA"/>
</dbReference>
<gene>
    <name evidence="1" type="ORF">D7Y13_26220</name>
</gene>
<evidence type="ECO:0000313" key="1">
    <source>
        <dbReference type="EMBL" id="RKI00848.1"/>
    </source>
</evidence>
<accession>A0ABX9QEW4</accession>
<comment type="caution">
    <text evidence="1">The sequence shown here is derived from an EMBL/GenBank/DDBJ whole genome shotgun (WGS) entry which is preliminary data.</text>
</comment>
<organism evidence="1 2">
    <name type="scientific">Corallococcus praedator</name>
    <dbReference type="NCBI Taxonomy" id="2316724"/>
    <lineage>
        <taxon>Bacteria</taxon>
        <taxon>Pseudomonadati</taxon>
        <taxon>Myxococcota</taxon>
        <taxon>Myxococcia</taxon>
        <taxon>Myxococcales</taxon>
        <taxon>Cystobacterineae</taxon>
        <taxon>Myxococcaceae</taxon>
        <taxon>Corallococcus</taxon>
    </lineage>
</organism>
<feature type="non-terminal residue" evidence="1">
    <location>
        <position position="1"/>
    </location>
</feature>
<dbReference type="Proteomes" id="UP000278907">
    <property type="component" value="Unassembled WGS sequence"/>
</dbReference>
<proteinExistence type="predicted"/>
<reference evidence="1 2" key="1">
    <citation type="submission" date="2018-09" db="EMBL/GenBank/DDBJ databases">
        <authorList>
            <person name="Livingstone P.G."/>
            <person name="Whitworth D.E."/>
        </authorList>
    </citation>
    <scope>NUCLEOTIDE SEQUENCE [LARGE SCALE GENOMIC DNA]</scope>
    <source>
        <strain evidence="1 2">CA031B</strain>
    </source>
</reference>
<evidence type="ECO:0000313" key="2">
    <source>
        <dbReference type="Proteomes" id="UP000278907"/>
    </source>
</evidence>
<sequence>EHRHSAIRFVTPEARHFGLDVSLLAQRHQVYLRARARHPERWMSGAGVMDRIRVGQTDRDS</sequence>
<keyword evidence="2" id="KW-1185">Reference proteome</keyword>
<name>A0ABX9QEW4_9BACT</name>
<protein>
    <submittedName>
        <fullName evidence="1">Uncharacterized protein</fullName>
    </submittedName>
</protein>